<dbReference type="InterPro" id="IPR007197">
    <property type="entry name" value="rSAM"/>
</dbReference>
<reference evidence="14" key="1">
    <citation type="submission" date="2022-11" db="EMBL/GenBank/DDBJ databases">
        <authorList>
            <person name="Petersen C."/>
        </authorList>
    </citation>
    <scope>NUCLEOTIDE SEQUENCE</scope>
    <source>
        <strain evidence="14">IBT 34128</strain>
    </source>
</reference>
<gene>
    <name evidence="14" type="ORF">NUU61_000483</name>
</gene>
<keyword evidence="6" id="KW-0809">Transit peptide</keyword>
<keyword evidence="2 11" id="KW-0004">4Fe-4S</keyword>
<comment type="similarity">
    <text evidence="11">Belongs to the radical SAM superfamily. Lipoyl synthase family.</text>
</comment>
<dbReference type="GO" id="GO:0009249">
    <property type="term" value="P:protein lipoylation"/>
    <property type="evidence" value="ECO:0007669"/>
    <property type="project" value="UniProtKB-UniRule"/>
</dbReference>
<sequence>MAVPTRSLRHLSAVRATLSPAPISIPSIGCRGYATADPSSATGATRRRATTFQDKLNAGPSFADFVSGGQQDEPLDPSEAYTLKTALVGPAGRKKEMTRLPSWLKTPIPDSKNYQRLKKDLRGLNLHTVCEEARCPNISDCWGGNDKSSATATIMLMGDTCTRGCRFCSVKTSRAPPPLDPHEPENTAEAISRWGLGYVVLTSVDRDDLVDGGARHFAETVIKIKQKKPSMLVECLTGDYAGDEDMVALVARSGLDVYAHNVETVEALTPYVRDRRAKFQQSIRVLGAAKAARPDLITKTSLMLGLGETDEQLWDTLRQLRAVNVDVVTFGQYMRPTKRHMAVHEYVTPDRFELWRQRALDMGFLYCASGPLVRSSYKAGEAFIENVLKKRRAASPTAEGTVEQPAVAADEAAR</sequence>
<dbReference type="SFLD" id="SFLDS00029">
    <property type="entry name" value="Radical_SAM"/>
    <property type="match status" value="1"/>
</dbReference>
<dbReference type="SMART" id="SM00729">
    <property type="entry name" value="Elp3"/>
    <property type="match status" value="1"/>
</dbReference>
<dbReference type="GO" id="GO:0005739">
    <property type="term" value="C:mitochondrion"/>
    <property type="evidence" value="ECO:0007669"/>
    <property type="project" value="UniProtKB-SubCell"/>
</dbReference>
<feature type="region of interest" description="Disordered" evidence="12">
    <location>
        <begin position="392"/>
        <end position="414"/>
    </location>
</feature>
<evidence type="ECO:0000256" key="6">
    <source>
        <dbReference type="ARBA" id="ARBA00022946"/>
    </source>
</evidence>
<feature type="binding site" evidence="11">
    <location>
        <position position="130"/>
    </location>
    <ligand>
        <name>[4Fe-4S] cluster</name>
        <dbReference type="ChEBI" id="CHEBI:49883"/>
        <label>1</label>
    </ligand>
</feature>
<dbReference type="SUPFAM" id="SSF102114">
    <property type="entry name" value="Radical SAM enzymes"/>
    <property type="match status" value="1"/>
</dbReference>
<keyword evidence="8 11" id="KW-0411">Iron-sulfur</keyword>
<feature type="binding site" evidence="11">
    <location>
        <position position="376"/>
    </location>
    <ligand>
        <name>[4Fe-4S] cluster</name>
        <dbReference type="ChEBI" id="CHEBI:49883"/>
        <label>1</label>
    </ligand>
</feature>
<evidence type="ECO:0000256" key="10">
    <source>
        <dbReference type="ARBA" id="ARBA00047326"/>
    </source>
</evidence>
<keyword evidence="9 11" id="KW-0496">Mitochondrion</keyword>
<comment type="catalytic activity">
    <reaction evidence="10 11">
        <text>[[Fe-S] cluster scaffold protein carrying a second [4Fe-4S](2+) cluster] + N(6)-octanoyl-L-lysyl-[protein] + 2 oxidized [2Fe-2S]-[ferredoxin] + 2 S-adenosyl-L-methionine + 4 H(+) = [[Fe-S] cluster scaffold protein] + N(6)-[(R)-dihydrolipoyl]-L-lysyl-[protein] + 4 Fe(3+) + 2 hydrogen sulfide + 2 5'-deoxyadenosine + 2 L-methionine + 2 reduced [2Fe-2S]-[ferredoxin]</text>
        <dbReference type="Rhea" id="RHEA:16585"/>
        <dbReference type="Rhea" id="RHEA-COMP:9928"/>
        <dbReference type="Rhea" id="RHEA-COMP:10000"/>
        <dbReference type="Rhea" id="RHEA-COMP:10001"/>
        <dbReference type="Rhea" id="RHEA-COMP:10475"/>
        <dbReference type="Rhea" id="RHEA-COMP:14568"/>
        <dbReference type="Rhea" id="RHEA-COMP:14569"/>
        <dbReference type="ChEBI" id="CHEBI:15378"/>
        <dbReference type="ChEBI" id="CHEBI:17319"/>
        <dbReference type="ChEBI" id="CHEBI:29034"/>
        <dbReference type="ChEBI" id="CHEBI:29919"/>
        <dbReference type="ChEBI" id="CHEBI:33722"/>
        <dbReference type="ChEBI" id="CHEBI:33737"/>
        <dbReference type="ChEBI" id="CHEBI:33738"/>
        <dbReference type="ChEBI" id="CHEBI:57844"/>
        <dbReference type="ChEBI" id="CHEBI:59789"/>
        <dbReference type="ChEBI" id="CHEBI:78809"/>
        <dbReference type="ChEBI" id="CHEBI:83100"/>
        <dbReference type="EC" id="2.8.1.8"/>
    </reaction>
</comment>
<evidence type="ECO:0000256" key="4">
    <source>
        <dbReference type="ARBA" id="ARBA00022691"/>
    </source>
</evidence>
<feature type="domain" description="Radical SAM core" evidence="13">
    <location>
        <begin position="146"/>
        <end position="365"/>
    </location>
</feature>
<evidence type="ECO:0000256" key="11">
    <source>
        <dbReference type="HAMAP-Rule" id="MF_03123"/>
    </source>
</evidence>
<dbReference type="CDD" id="cd01335">
    <property type="entry name" value="Radical_SAM"/>
    <property type="match status" value="1"/>
</dbReference>
<dbReference type="GeneID" id="81390235"/>
<comment type="cofactor">
    <cofactor evidence="11">
        <name>[4Fe-4S] cluster</name>
        <dbReference type="ChEBI" id="CHEBI:49883"/>
    </cofactor>
    <text evidence="11">Binds 2 [4Fe-4S] clusters per subunit. One cluster is coordinated with 3 cysteines and an exchangeable S-adenosyl-L-methionine.</text>
</comment>
<organism evidence="14 15">
    <name type="scientific">Penicillium alfredii</name>
    <dbReference type="NCBI Taxonomy" id="1506179"/>
    <lineage>
        <taxon>Eukaryota</taxon>
        <taxon>Fungi</taxon>
        <taxon>Dikarya</taxon>
        <taxon>Ascomycota</taxon>
        <taxon>Pezizomycotina</taxon>
        <taxon>Eurotiomycetes</taxon>
        <taxon>Eurotiomycetidae</taxon>
        <taxon>Eurotiales</taxon>
        <taxon>Aspergillaceae</taxon>
        <taxon>Penicillium</taxon>
    </lineage>
</organism>
<dbReference type="InterPro" id="IPR006638">
    <property type="entry name" value="Elp3/MiaA/NifB-like_rSAM"/>
</dbReference>
<dbReference type="Gene3D" id="3.20.20.70">
    <property type="entry name" value="Aldolase class I"/>
    <property type="match status" value="1"/>
</dbReference>
<feature type="binding site" evidence="11">
    <location>
        <position position="135"/>
    </location>
    <ligand>
        <name>[4Fe-4S] cluster</name>
        <dbReference type="ChEBI" id="CHEBI:49883"/>
        <label>1</label>
    </ligand>
</feature>
<name>A0A9W9GA40_9EURO</name>
<evidence type="ECO:0000256" key="2">
    <source>
        <dbReference type="ARBA" id="ARBA00022485"/>
    </source>
</evidence>
<comment type="subcellular location">
    <subcellularLocation>
        <location evidence="1 11">Mitochondrion</location>
    </subcellularLocation>
</comment>
<evidence type="ECO:0000256" key="9">
    <source>
        <dbReference type="ARBA" id="ARBA00023128"/>
    </source>
</evidence>
<dbReference type="SFLD" id="SFLDF00271">
    <property type="entry name" value="lipoyl_synthase"/>
    <property type="match status" value="1"/>
</dbReference>
<comment type="pathway">
    <text evidence="11">Protein modification; protein lipoylation via endogenous pathway; protein N(6)-(lipoyl)lysine from octanoyl-[acyl-carrier-protein]: step 2/2.</text>
</comment>
<dbReference type="SFLD" id="SFLDG01058">
    <property type="entry name" value="lipoyl_synthase_like"/>
    <property type="match status" value="1"/>
</dbReference>
<dbReference type="GO" id="GO:0046872">
    <property type="term" value="F:metal ion binding"/>
    <property type="evidence" value="ECO:0007669"/>
    <property type="project" value="UniProtKB-KW"/>
</dbReference>
<dbReference type="NCBIfam" id="TIGR00510">
    <property type="entry name" value="lipA"/>
    <property type="match status" value="1"/>
</dbReference>
<accession>A0A9W9GA40</accession>
<dbReference type="PROSITE" id="PS51918">
    <property type="entry name" value="RADICAL_SAM"/>
    <property type="match status" value="1"/>
</dbReference>
<dbReference type="NCBIfam" id="NF009544">
    <property type="entry name" value="PRK12928.1"/>
    <property type="match status" value="1"/>
</dbReference>
<dbReference type="AlphaFoldDB" id="A0A9W9GA40"/>
<proteinExistence type="inferred from homology"/>
<dbReference type="OrthoDB" id="3231at2759"/>
<dbReference type="InterPro" id="IPR003698">
    <property type="entry name" value="Lipoyl_synth"/>
</dbReference>
<comment type="function">
    <text evidence="11">Catalyzes the radical-mediated insertion of two sulfur atoms into the C-6 and C-8 positions of the octanoyl moiety bound to the lipoyl domains of lipoate-dependent enzymes, thereby converting the octanoylated domains into lipoylated derivatives.</text>
</comment>
<evidence type="ECO:0000256" key="8">
    <source>
        <dbReference type="ARBA" id="ARBA00023014"/>
    </source>
</evidence>
<feature type="binding site" evidence="11">
    <location>
        <position position="141"/>
    </location>
    <ligand>
        <name>[4Fe-4S] cluster</name>
        <dbReference type="ChEBI" id="CHEBI:49883"/>
        <label>1</label>
    </ligand>
</feature>
<evidence type="ECO:0000313" key="15">
    <source>
        <dbReference type="Proteomes" id="UP001141434"/>
    </source>
</evidence>
<protein>
    <recommendedName>
        <fullName evidence="11">Lipoyl synthase, mitochondrial</fullName>
        <ecNumber evidence="11">2.8.1.8</ecNumber>
    </recommendedName>
    <alternativeName>
        <fullName evidence="11">Lipoate synthase</fullName>
        <shortName evidence="11">LS</shortName>
        <shortName evidence="11">Lip-syn</shortName>
    </alternativeName>
    <alternativeName>
        <fullName evidence="11">Lipoic acid synthase</fullName>
    </alternativeName>
</protein>
<evidence type="ECO:0000256" key="3">
    <source>
        <dbReference type="ARBA" id="ARBA00022679"/>
    </source>
</evidence>
<dbReference type="EC" id="2.8.1.8" evidence="11"/>
<dbReference type="InterPro" id="IPR013785">
    <property type="entry name" value="Aldolase_TIM"/>
</dbReference>
<feature type="binding site" evidence="11">
    <location>
        <position position="168"/>
    </location>
    <ligand>
        <name>[4Fe-4S] cluster</name>
        <dbReference type="ChEBI" id="CHEBI:49883"/>
        <label>2</label>
        <note>4Fe-4S-S-AdoMet</note>
    </ligand>
</feature>
<dbReference type="InterPro" id="IPR031691">
    <property type="entry name" value="LIAS_N"/>
</dbReference>
<reference evidence="14" key="2">
    <citation type="journal article" date="2023" name="IMA Fungus">
        <title>Comparative genomic study of the Penicillium genus elucidates a diverse pangenome and 15 lateral gene transfer events.</title>
        <authorList>
            <person name="Petersen C."/>
            <person name="Sorensen T."/>
            <person name="Nielsen M.R."/>
            <person name="Sondergaard T.E."/>
            <person name="Sorensen J.L."/>
            <person name="Fitzpatrick D.A."/>
            <person name="Frisvad J.C."/>
            <person name="Nielsen K.L."/>
        </authorList>
    </citation>
    <scope>NUCLEOTIDE SEQUENCE</scope>
    <source>
        <strain evidence="14">IBT 34128</strain>
    </source>
</reference>
<dbReference type="RefSeq" id="XP_056515917.1">
    <property type="nucleotide sequence ID" value="XM_056651067.1"/>
</dbReference>
<evidence type="ECO:0000256" key="5">
    <source>
        <dbReference type="ARBA" id="ARBA00022723"/>
    </source>
</evidence>
<keyword evidence="7 11" id="KW-0408">Iron</keyword>
<evidence type="ECO:0000256" key="7">
    <source>
        <dbReference type="ARBA" id="ARBA00023004"/>
    </source>
</evidence>
<evidence type="ECO:0000313" key="14">
    <source>
        <dbReference type="EMBL" id="KAJ5114724.1"/>
    </source>
</evidence>
<dbReference type="HAMAP" id="MF_00206">
    <property type="entry name" value="Lipoyl_synth"/>
    <property type="match status" value="1"/>
</dbReference>
<keyword evidence="15" id="KW-1185">Reference proteome</keyword>
<dbReference type="PANTHER" id="PTHR10949">
    <property type="entry name" value="LIPOYL SYNTHASE"/>
    <property type="match status" value="1"/>
</dbReference>
<dbReference type="InterPro" id="IPR058240">
    <property type="entry name" value="rSAM_sf"/>
</dbReference>
<comment type="caution">
    <text evidence="14">The sequence shown here is derived from an EMBL/GenBank/DDBJ whole genome shotgun (WGS) entry which is preliminary data.</text>
</comment>
<keyword evidence="5 11" id="KW-0479">Metal-binding</keyword>
<dbReference type="GO" id="GO:0016992">
    <property type="term" value="F:lipoate synthase activity"/>
    <property type="evidence" value="ECO:0007669"/>
    <property type="project" value="UniProtKB-UniRule"/>
</dbReference>
<keyword evidence="4 11" id="KW-0949">S-adenosyl-L-methionine</keyword>
<feature type="binding site" evidence="11">
    <location>
        <position position="161"/>
    </location>
    <ligand>
        <name>[4Fe-4S] cluster</name>
        <dbReference type="ChEBI" id="CHEBI:49883"/>
        <label>2</label>
        <note>4Fe-4S-S-AdoMet</note>
    </ligand>
</feature>
<dbReference type="GO" id="GO:0051539">
    <property type="term" value="F:4 iron, 4 sulfur cluster binding"/>
    <property type="evidence" value="ECO:0007669"/>
    <property type="project" value="UniProtKB-UniRule"/>
</dbReference>
<dbReference type="PANTHER" id="PTHR10949:SF0">
    <property type="entry name" value="LIPOYL SYNTHASE, MITOCHONDRIAL"/>
    <property type="match status" value="1"/>
</dbReference>
<evidence type="ECO:0000256" key="12">
    <source>
        <dbReference type="SAM" id="MobiDB-lite"/>
    </source>
</evidence>
<dbReference type="NCBIfam" id="NF004019">
    <property type="entry name" value="PRK05481.1"/>
    <property type="match status" value="1"/>
</dbReference>
<dbReference type="Proteomes" id="UP001141434">
    <property type="component" value="Unassembled WGS sequence"/>
</dbReference>
<keyword evidence="3 11" id="KW-0808">Transferase</keyword>
<evidence type="ECO:0000256" key="1">
    <source>
        <dbReference type="ARBA" id="ARBA00004173"/>
    </source>
</evidence>
<dbReference type="Pfam" id="PF04055">
    <property type="entry name" value="Radical_SAM"/>
    <property type="match status" value="1"/>
</dbReference>
<dbReference type="EMBL" id="JAPMSZ010000001">
    <property type="protein sequence ID" value="KAJ5114724.1"/>
    <property type="molecule type" value="Genomic_DNA"/>
</dbReference>
<feature type="binding site" evidence="11">
    <location>
        <position position="165"/>
    </location>
    <ligand>
        <name>[4Fe-4S] cluster</name>
        <dbReference type="ChEBI" id="CHEBI:49883"/>
        <label>2</label>
        <note>4Fe-4S-S-AdoMet</note>
    </ligand>
</feature>
<evidence type="ECO:0000259" key="13">
    <source>
        <dbReference type="PROSITE" id="PS51918"/>
    </source>
</evidence>
<dbReference type="FunFam" id="3.20.20.70:FF:000036">
    <property type="entry name" value="Lipoyl synthase, mitochondrial"/>
    <property type="match status" value="1"/>
</dbReference>
<dbReference type="Pfam" id="PF16881">
    <property type="entry name" value="LIAS_N"/>
    <property type="match status" value="1"/>
</dbReference>